<evidence type="ECO:0000313" key="1">
    <source>
        <dbReference type="EMBL" id="AKO60965.1"/>
    </source>
</evidence>
<dbReference type="Proteomes" id="UP000202763">
    <property type="component" value="Segment"/>
</dbReference>
<proteinExistence type="predicted"/>
<organism evidence="1 2">
    <name type="scientific">Pseudoalteromonas phage H101</name>
    <dbReference type="NCBI Taxonomy" id="1654919"/>
    <lineage>
        <taxon>Viruses</taxon>
        <taxon>Duplodnaviria</taxon>
        <taxon>Heunggongvirae</taxon>
        <taxon>Uroviricota</taxon>
        <taxon>Caudoviricetes</taxon>
        <taxon>Shandongvirus</taxon>
        <taxon>Shandongvirus H101</taxon>
    </lineage>
</organism>
<dbReference type="KEGG" id="vg:26796559"/>
<reference evidence="1 2" key="1">
    <citation type="submission" date="2015-05" db="EMBL/GenBank/DDBJ databases">
        <authorList>
            <person name="Wang D.B."/>
            <person name="Wang M."/>
        </authorList>
    </citation>
    <scope>NUCLEOTIDE SEQUENCE [LARGE SCALE GENOMIC DNA]</scope>
</reference>
<dbReference type="GeneID" id="26796559"/>
<dbReference type="RefSeq" id="YP_009225498.1">
    <property type="nucleotide sequence ID" value="NC_029094.1"/>
</dbReference>
<sequence>MSDKITFEGYITKDTDWISIMETNMKPVIYVSPVVYKTLREDSSLVSKDLLAIGKVFSIEIHEGLTGNQVAIPDPAKLKHLNDVAYDDMLLALKRLGEWI</sequence>
<evidence type="ECO:0000313" key="2">
    <source>
        <dbReference type="Proteomes" id="UP000202763"/>
    </source>
</evidence>
<keyword evidence="2" id="KW-1185">Reference proteome</keyword>
<name>A0A0H4J229_9CAUD</name>
<protein>
    <submittedName>
        <fullName evidence="1">Uncharacterized protein</fullName>
    </submittedName>
</protein>
<dbReference type="EMBL" id="KR534323">
    <property type="protein sequence ID" value="AKO60965.1"/>
    <property type="molecule type" value="Genomic_DNA"/>
</dbReference>
<accession>A0A0H4J229</accession>